<reference evidence="11" key="1">
    <citation type="submission" date="2017-09" db="EMBL/GenBank/DDBJ databases">
        <title>Depth-based differentiation of microbial function through sediment-hosted aquifers and enrichment of novel symbionts in the deep terrestrial subsurface.</title>
        <authorList>
            <person name="Probst A.J."/>
            <person name="Ladd B."/>
            <person name="Jarett J.K."/>
            <person name="Geller-Mcgrath D.E."/>
            <person name="Sieber C.M.K."/>
            <person name="Emerson J.B."/>
            <person name="Anantharaman K."/>
            <person name="Thomas B.C."/>
            <person name="Malmstrom R."/>
            <person name="Stieglmeier M."/>
            <person name="Klingl A."/>
            <person name="Woyke T."/>
            <person name="Ryan C.M."/>
            <person name="Banfield J.F."/>
        </authorList>
    </citation>
    <scope>NUCLEOTIDE SEQUENCE [LARGE SCALE GENOMIC DNA]</scope>
</reference>
<evidence type="ECO:0000256" key="3">
    <source>
        <dbReference type="ARBA" id="ARBA00022679"/>
    </source>
</evidence>
<feature type="domain" description="MobA-like NTP transferase" evidence="9">
    <location>
        <begin position="8"/>
        <end position="137"/>
    </location>
</feature>
<comment type="similarity">
    <text evidence="2">In the N-terminal section; belongs to the N-acetylglucosamine-1-phosphate uridyltransferase family.</text>
</comment>
<evidence type="ECO:0000259" key="9">
    <source>
        <dbReference type="Pfam" id="PF12804"/>
    </source>
</evidence>
<comment type="catalytic activity">
    <reaction evidence="7">
        <text>N-acetyl-alpha-D-glucosamine 1-phosphate + UTP + H(+) = UDP-N-acetyl-alpha-D-glucosamine + diphosphate</text>
        <dbReference type="Rhea" id="RHEA:13509"/>
        <dbReference type="ChEBI" id="CHEBI:15378"/>
        <dbReference type="ChEBI" id="CHEBI:33019"/>
        <dbReference type="ChEBI" id="CHEBI:46398"/>
        <dbReference type="ChEBI" id="CHEBI:57705"/>
        <dbReference type="ChEBI" id="CHEBI:57776"/>
        <dbReference type="EC" id="2.7.7.23"/>
    </reaction>
</comment>
<evidence type="ECO:0000256" key="4">
    <source>
        <dbReference type="ARBA" id="ARBA00022695"/>
    </source>
</evidence>
<comment type="catalytic activity">
    <reaction evidence="6">
        <text>alpha-D-glucosamine 1-phosphate + acetyl-CoA = N-acetyl-alpha-D-glucosamine 1-phosphate + CoA + H(+)</text>
        <dbReference type="Rhea" id="RHEA:13725"/>
        <dbReference type="ChEBI" id="CHEBI:15378"/>
        <dbReference type="ChEBI" id="CHEBI:57287"/>
        <dbReference type="ChEBI" id="CHEBI:57288"/>
        <dbReference type="ChEBI" id="CHEBI:57776"/>
        <dbReference type="ChEBI" id="CHEBI:58516"/>
        <dbReference type="EC" id="2.3.1.157"/>
    </reaction>
</comment>
<dbReference type="InterPro" id="IPR029044">
    <property type="entry name" value="Nucleotide-diphossugar_trans"/>
</dbReference>
<evidence type="ECO:0000256" key="1">
    <source>
        <dbReference type="ARBA" id="ARBA00007707"/>
    </source>
</evidence>
<gene>
    <name evidence="10" type="ORF">COU35_01175</name>
</gene>
<comment type="function">
    <text evidence="8">Catalyzes the last two sequential reactions in the de novo biosynthetic pathway for UDP-N-acetylglucosamine (UDP-GlcNAc). The C-terminal domain catalyzes the transfer of acetyl group from acetyl coenzyme A to glucosamine-1-phosphate (GlcN-1-P) to produce N-acetylglucosamine-1-phosphate (GlcNAc-1-P), which is converted into UDP-GlcNAc by the transfer of uridine 5-monophosphate (from uridine 5-triphosphate), a reaction catalyzed by the N-terminal domain.</text>
</comment>
<comment type="caution">
    <text evidence="10">The sequence shown here is derived from an EMBL/GenBank/DDBJ whole genome shotgun (WGS) entry which is preliminary data.</text>
</comment>
<accession>A0A2H0TR86</accession>
<dbReference type="EMBL" id="PFCB01000010">
    <property type="protein sequence ID" value="PIR74665.1"/>
    <property type="molecule type" value="Genomic_DNA"/>
</dbReference>
<evidence type="ECO:0000256" key="5">
    <source>
        <dbReference type="ARBA" id="ARBA00023315"/>
    </source>
</evidence>
<sequence length="248" mass="27334">MRSTKIAVVILAAGEGKRMNSDVPKVMHLLFGKPLIDHVVSHVEQANITDAPVVVVSPNHTQVQGYLGTRARYVTQQEQLGTGHAVATAHDVLKDAKHVMVLYGDMPFLKPASIMALAQTHLEEGNTITLATVKTQFEQGADSLLYDFGRIIRDEKGQIVDSVELKDATPEQAAMTEVNPCYYCFDAAWLWEHAHKLERNNAQGEYYLTDLVRLAVQEGDHLGSVDIEASEAIGINSKEDLMKAEARV</sequence>
<dbReference type="SUPFAM" id="SSF53448">
    <property type="entry name" value="Nucleotide-diphospho-sugar transferases"/>
    <property type="match status" value="1"/>
</dbReference>
<evidence type="ECO:0000256" key="2">
    <source>
        <dbReference type="ARBA" id="ARBA00007947"/>
    </source>
</evidence>
<dbReference type="Pfam" id="PF12804">
    <property type="entry name" value="NTP_transf_3"/>
    <property type="match status" value="1"/>
</dbReference>
<organism evidence="10 11">
    <name type="scientific">Candidatus Magasanikbacteria bacterium CG10_big_fil_rev_8_21_14_0_10_47_10</name>
    <dbReference type="NCBI Taxonomy" id="1974652"/>
    <lineage>
        <taxon>Bacteria</taxon>
        <taxon>Candidatus Magasanikiibacteriota</taxon>
    </lineage>
</organism>
<evidence type="ECO:0000313" key="10">
    <source>
        <dbReference type="EMBL" id="PIR74665.1"/>
    </source>
</evidence>
<dbReference type="CDD" id="cd02540">
    <property type="entry name" value="GT2_GlmU_N_bac"/>
    <property type="match status" value="1"/>
</dbReference>
<evidence type="ECO:0000313" key="11">
    <source>
        <dbReference type="Proteomes" id="UP000230154"/>
    </source>
</evidence>
<dbReference type="Proteomes" id="UP000230154">
    <property type="component" value="Unassembled WGS sequence"/>
</dbReference>
<dbReference type="InterPro" id="IPR050065">
    <property type="entry name" value="GlmU-like"/>
</dbReference>
<dbReference type="GO" id="GO:0019134">
    <property type="term" value="F:glucosamine-1-phosphate N-acetyltransferase activity"/>
    <property type="evidence" value="ECO:0007669"/>
    <property type="project" value="UniProtKB-EC"/>
</dbReference>
<dbReference type="Gene3D" id="3.90.550.10">
    <property type="entry name" value="Spore Coat Polysaccharide Biosynthesis Protein SpsA, Chain A"/>
    <property type="match status" value="1"/>
</dbReference>
<dbReference type="GO" id="GO:0003977">
    <property type="term" value="F:UDP-N-acetylglucosamine diphosphorylase activity"/>
    <property type="evidence" value="ECO:0007669"/>
    <property type="project" value="UniProtKB-EC"/>
</dbReference>
<keyword evidence="5" id="KW-0012">Acyltransferase</keyword>
<evidence type="ECO:0000256" key="6">
    <source>
        <dbReference type="ARBA" id="ARBA00048247"/>
    </source>
</evidence>
<keyword evidence="4" id="KW-0548">Nucleotidyltransferase</keyword>
<proteinExistence type="inferred from homology"/>
<protein>
    <recommendedName>
        <fullName evidence="9">MobA-like NTP transferase domain-containing protein</fullName>
    </recommendedName>
</protein>
<evidence type="ECO:0000256" key="8">
    <source>
        <dbReference type="ARBA" id="ARBA00049628"/>
    </source>
</evidence>
<dbReference type="AlphaFoldDB" id="A0A2H0TR86"/>
<name>A0A2H0TR86_9BACT</name>
<dbReference type="InterPro" id="IPR025877">
    <property type="entry name" value="MobA-like_NTP_Trfase"/>
</dbReference>
<comment type="similarity">
    <text evidence="1">In the C-terminal section; belongs to the transferase hexapeptide repeat family.</text>
</comment>
<evidence type="ECO:0000256" key="7">
    <source>
        <dbReference type="ARBA" id="ARBA00048493"/>
    </source>
</evidence>
<dbReference type="PANTHER" id="PTHR43584:SF3">
    <property type="entry name" value="BIFUNCTIONAL PROTEIN GLMU"/>
    <property type="match status" value="1"/>
</dbReference>
<keyword evidence="3" id="KW-0808">Transferase</keyword>
<dbReference type="PANTHER" id="PTHR43584">
    <property type="entry name" value="NUCLEOTIDYL TRANSFERASE"/>
    <property type="match status" value="1"/>
</dbReference>